<dbReference type="GO" id="GO:1903189">
    <property type="term" value="P:glyoxal metabolic process"/>
    <property type="evidence" value="ECO:0007669"/>
    <property type="project" value="TreeGrafter"/>
</dbReference>
<dbReference type="AlphaFoldDB" id="A0A1Y1XZT2"/>
<gene>
    <name evidence="6" type="ORF">K493DRAFT_355799</name>
</gene>
<dbReference type="EMBL" id="MCFE01000332">
    <property type="protein sequence ID" value="ORX91267.1"/>
    <property type="molecule type" value="Genomic_DNA"/>
</dbReference>
<name>A0A1Y1XZT2_9FUNG</name>
<dbReference type="SUPFAM" id="SSF52317">
    <property type="entry name" value="Class I glutamine amidotransferase-like"/>
    <property type="match status" value="1"/>
</dbReference>
<evidence type="ECO:0000259" key="5">
    <source>
        <dbReference type="Pfam" id="PF01965"/>
    </source>
</evidence>
<keyword evidence="3" id="KW-0963">Cytoplasm</keyword>
<evidence type="ECO:0000313" key="6">
    <source>
        <dbReference type="EMBL" id="ORX91267.1"/>
    </source>
</evidence>
<dbReference type="EC" id="4.2.1.130" evidence="2"/>
<dbReference type="GO" id="GO:0010646">
    <property type="term" value="P:regulation of cell communication"/>
    <property type="evidence" value="ECO:0007669"/>
    <property type="project" value="UniProtKB-ARBA"/>
</dbReference>
<dbReference type="InterPro" id="IPR006287">
    <property type="entry name" value="DJ-1"/>
</dbReference>
<reference evidence="6 7" key="1">
    <citation type="submission" date="2016-07" db="EMBL/GenBank/DDBJ databases">
        <title>Pervasive Adenine N6-methylation of Active Genes in Fungi.</title>
        <authorList>
            <consortium name="DOE Joint Genome Institute"/>
            <person name="Mondo S.J."/>
            <person name="Dannebaum R.O."/>
            <person name="Kuo R.C."/>
            <person name="Labutti K."/>
            <person name="Haridas S."/>
            <person name="Kuo A."/>
            <person name="Salamov A."/>
            <person name="Ahrendt S.R."/>
            <person name="Lipzen A."/>
            <person name="Sullivan W."/>
            <person name="Andreopoulos W.B."/>
            <person name="Clum A."/>
            <person name="Lindquist E."/>
            <person name="Daum C."/>
            <person name="Ramamoorthy G.K."/>
            <person name="Gryganskyi A."/>
            <person name="Culley D."/>
            <person name="Magnuson J.K."/>
            <person name="James T.Y."/>
            <person name="O'Malley M.A."/>
            <person name="Stajich J.E."/>
            <person name="Spatafora J.W."/>
            <person name="Visel A."/>
            <person name="Grigoriev I.V."/>
        </authorList>
    </citation>
    <scope>NUCLEOTIDE SEQUENCE [LARGE SCALE GENOMIC DNA]</scope>
    <source>
        <strain evidence="6 7">CBS 931.73</strain>
    </source>
</reference>
<dbReference type="GO" id="GO:0006979">
    <property type="term" value="P:response to oxidative stress"/>
    <property type="evidence" value="ECO:0007669"/>
    <property type="project" value="TreeGrafter"/>
</dbReference>
<comment type="subcellular location">
    <subcellularLocation>
        <location evidence="1">Cytoplasm</location>
    </subcellularLocation>
</comment>
<accession>A0A1Y1XZT2</accession>
<evidence type="ECO:0000313" key="7">
    <source>
        <dbReference type="Proteomes" id="UP000193498"/>
    </source>
</evidence>
<evidence type="ECO:0000256" key="3">
    <source>
        <dbReference type="ARBA" id="ARBA00022490"/>
    </source>
</evidence>
<dbReference type="GO" id="GO:0005634">
    <property type="term" value="C:nucleus"/>
    <property type="evidence" value="ECO:0007669"/>
    <property type="project" value="TreeGrafter"/>
</dbReference>
<evidence type="ECO:0000256" key="2">
    <source>
        <dbReference type="ARBA" id="ARBA00013134"/>
    </source>
</evidence>
<dbReference type="Gene3D" id="3.40.50.880">
    <property type="match status" value="1"/>
</dbReference>
<dbReference type="GO" id="GO:0019172">
    <property type="term" value="F:glyoxalase III activity"/>
    <property type="evidence" value="ECO:0007669"/>
    <property type="project" value="UniProtKB-EC"/>
</dbReference>
<dbReference type="InParanoid" id="A0A1Y1XZT2"/>
<comment type="catalytic activity">
    <reaction evidence="4">
        <text>methylglyoxal + H2O = (R)-lactate + H(+)</text>
        <dbReference type="Rhea" id="RHEA:27754"/>
        <dbReference type="ChEBI" id="CHEBI:15377"/>
        <dbReference type="ChEBI" id="CHEBI:15378"/>
        <dbReference type="ChEBI" id="CHEBI:16004"/>
        <dbReference type="ChEBI" id="CHEBI:17158"/>
        <dbReference type="EC" id="4.2.1.130"/>
    </reaction>
</comment>
<organism evidence="6 7">
    <name type="scientific">Basidiobolus meristosporus CBS 931.73</name>
    <dbReference type="NCBI Taxonomy" id="1314790"/>
    <lineage>
        <taxon>Eukaryota</taxon>
        <taxon>Fungi</taxon>
        <taxon>Fungi incertae sedis</taxon>
        <taxon>Zoopagomycota</taxon>
        <taxon>Entomophthoromycotina</taxon>
        <taxon>Basidiobolomycetes</taxon>
        <taxon>Basidiobolales</taxon>
        <taxon>Basidiobolaceae</taxon>
        <taxon>Basidiobolus</taxon>
    </lineage>
</organism>
<dbReference type="STRING" id="1314790.A0A1Y1XZT2"/>
<evidence type="ECO:0000256" key="4">
    <source>
        <dbReference type="ARBA" id="ARBA00048082"/>
    </source>
</evidence>
<dbReference type="PANTHER" id="PTHR48094:SF12">
    <property type="entry name" value="PARKINSON DISEASE PROTEIN 7 HOMOLOG"/>
    <property type="match status" value="1"/>
</dbReference>
<feature type="domain" description="DJ-1/PfpI" evidence="5">
    <location>
        <begin position="3"/>
        <end position="168"/>
    </location>
</feature>
<dbReference type="InterPro" id="IPR029062">
    <property type="entry name" value="Class_I_gatase-like"/>
</dbReference>
<sequence length="187" mass="20221">MTKKALVLITDGSEEMEAIITIDVLRRAKIDVLVASFGVNATSVECSRGVRIVPDTKLEGITNHDQYDAIVIPGGAQGAKTLSEAPLVQQLLLRYYQMDKVVAAICAGSLAIKSAKIAKNEKLTSHPSVKDQLTDSYDYQEKRVVVANNLITSRGPGTTFEFALAIVEKLVGKEVVDSIAPPMILHE</sequence>
<proteinExistence type="predicted"/>
<dbReference type="Proteomes" id="UP000193498">
    <property type="component" value="Unassembled WGS sequence"/>
</dbReference>
<dbReference type="CDD" id="cd03135">
    <property type="entry name" value="GATase1_DJ-1"/>
    <property type="match status" value="1"/>
</dbReference>
<dbReference type="InterPro" id="IPR050325">
    <property type="entry name" value="Prot/Nucl_acid_deglycase"/>
</dbReference>
<dbReference type="InterPro" id="IPR002818">
    <property type="entry name" value="DJ-1/PfpI"/>
</dbReference>
<dbReference type="Pfam" id="PF01965">
    <property type="entry name" value="DJ-1_PfpI"/>
    <property type="match status" value="1"/>
</dbReference>
<dbReference type="FunCoup" id="A0A1Y1XZT2">
    <property type="interactions" value="345"/>
</dbReference>
<dbReference type="NCBIfam" id="TIGR01383">
    <property type="entry name" value="not_thiJ"/>
    <property type="match status" value="1"/>
</dbReference>
<comment type="caution">
    <text evidence="6">The sequence shown here is derived from an EMBL/GenBank/DDBJ whole genome shotgun (WGS) entry which is preliminary data.</text>
</comment>
<keyword evidence="7" id="KW-1185">Reference proteome</keyword>
<dbReference type="OrthoDB" id="543156at2759"/>
<dbReference type="GO" id="GO:0023051">
    <property type="term" value="P:regulation of signaling"/>
    <property type="evidence" value="ECO:0007669"/>
    <property type="project" value="UniProtKB-ARBA"/>
</dbReference>
<protein>
    <recommendedName>
        <fullName evidence="2">D-lactate dehydratase</fullName>
        <ecNumber evidence="2">4.2.1.130</ecNumber>
    </recommendedName>
</protein>
<evidence type="ECO:0000256" key="1">
    <source>
        <dbReference type="ARBA" id="ARBA00004496"/>
    </source>
</evidence>
<dbReference type="PANTHER" id="PTHR48094">
    <property type="entry name" value="PROTEIN/NUCLEIC ACID DEGLYCASE DJ-1-RELATED"/>
    <property type="match status" value="1"/>
</dbReference>
<dbReference type="GO" id="GO:0005739">
    <property type="term" value="C:mitochondrion"/>
    <property type="evidence" value="ECO:0007669"/>
    <property type="project" value="TreeGrafter"/>
</dbReference>
<dbReference type="FunFam" id="3.40.50.880:FF:000022">
    <property type="entry name" value="protein deglycase DJ-1"/>
    <property type="match status" value="1"/>
</dbReference>